<sequence>MVRVGTRKVAILDYEYLRIEKPFAMHLSNLSRISVPNGAWMHIQAYLPINVVEVSLRASVKITEKNNLNCTMDNNVDNTSDEKDEEFHEVEYEIFEEPNGINIINDQSDSIEEDQSGQQQQQENINYLVDTCECTDRLSPVEAEFN</sequence>
<dbReference type="EMBL" id="JACXVP010000011">
    <property type="protein sequence ID" value="KAG5576773.1"/>
    <property type="molecule type" value="Genomic_DNA"/>
</dbReference>
<accession>A0A9J5WN47</accession>
<keyword evidence="2" id="KW-1185">Reference proteome</keyword>
<evidence type="ECO:0000313" key="1">
    <source>
        <dbReference type="EMBL" id="KAG5576773.1"/>
    </source>
</evidence>
<proteinExistence type="predicted"/>
<evidence type="ECO:0000313" key="2">
    <source>
        <dbReference type="Proteomes" id="UP000824120"/>
    </source>
</evidence>
<organism evidence="1 2">
    <name type="scientific">Solanum commersonii</name>
    <name type="common">Commerson's wild potato</name>
    <name type="synonym">Commerson's nightshade</name>
    <dbReference type="NCBI Taxonomy" id="4109"/>
    <lineage>
        <taxon>Eukaryota</taxon>
        <taxon>Viridiplantae</taxon>
        <taxon>Streptophyta</taxon>
        <taxon>Embryophyta</taxon>
        <taxon>Tracheophyta</taxon>
        <taxon>Spermatophyta</taxon>
        <taxon>Magnoliopsida</taxon>
        <taxon>eudicotyledons</taxon>
        <taxon>Gunneridae</taxon>
        <taxon>Pentapetalae</taxon>
        <taxon>asterids</taxon>
        <taxon>lamiids</taxon>
        <taxon>Solanales</taxon>
        <taxon>Solanaceae</taxon>
        <taxon>Solanoideae</taxon>
        <taxon>Solaneae</taxon>
        <taxon>Solanum</taxon>
    </lineage>
</organism>
<gene>
    <name evidence="1" type="ORF">H5410_056907</name>
</gene>
<comment type="caution">
    <text evidence="1">The sequence shown here is derived from an EMBL/GenBank/DDBJ whole genome shotgun (WGS) entry which is preliminary data.</text>
</comment>
<dbReference type="AlphaFoldDB" id="A0A9J5WN47"/>
<reference evidence="1 2" key="1">
    <citation type="submission" date="2020-09" db="EMBL/GenBank/DDBJ databases">
        <title>De no assembly of potato wild relative species, Solanum commersonii.</title>
        <authorList>
            <person name="Cho K."/>
        </authorList>
    </citation>
    <scope>NUCLEOTIDE SEQUENCE [LARGE SCALE GENOMIC DNA]</scope>
    <source>
        <strain evidence="1">LZ3.2</strain>
        <tissue evidence="1">Leaf</tissue>
    </source>
</reference>
<dbReference type="Proteomes" id="UP000824120">
    <property type="component" value="Chromosome 11"/>
</dbReference>
<name>A0A9J5WN47_SOLCO</name>
<protein>
    <submittedName>
        <fullName evidence="1">Uncharacterized protein</fullName>
    </submittedName>
</protein>